<evidence type="ECO:0000256" key="1">
    <source>
        <dbReference type="ARBA" id="ARBA00004123"/>
    </source>
</evidence>
<dbReference type="GO" id="GO:0008270">
    <property type="term" value="F:zinc ion binding"/>
    <property type="evidence" value="ECO:0007669"/>
    <property type="project" value="UniProtKB-UniRule"/>
</dbReference>
<organism evidence="15 16">
    <name type="scientific">Anopheles farauti</name>
    <dbReference type="NCBI Taxonomy" id="69004"/>
    <lineage>
        <taxon>Eukaryota</taxon>
        <taxon>Metazoa</taxon>
        <taxon>Ecdysozoa</taxon>
        <taxon>Arthropoda</taxon>
        <taxon>Hexapoda</taxon>
        <taxon>Insecta</taxon>
        <taxon>Pterygota</taxon>
        <taxon>Neoptera</taxon>
        <taxon>Endopterygota</taxon>
        <taxon>Diptera</taxon>
        <taxon>Nematocera</taxon>
        <taxon>Culicoidea</taxon>
        <taxon>Culicidae</taxon>
        <taxon>Anophelinae</taxon>
        <taxon>Anopheles</taxon>
    </lineage>
</organism>
<keyword evidence="5 11" id="KW-0863">Zinc-finger</keyword>
<evidence type="ECO:0000313" key="15">
    <source>
        <dbReference type="EnsemblMetazoa" id="AFAF001642-PA"/>
    </source>
</evidence>
<dbReference type="InterPro" id="IPR012934">
    <property type="entry name" value="Znf_AD"/>
</dbReference>
<evidence type="ECO:0000256" key="6">
    <source>
        <dbReference type="ARBA" id="ARBA00022833"/>
    </source>
</evidence>
<dbReference type="InterPro" id="IPR050331">
    <property type="entry name" value="Zinc_finger"/>
</dbReference>
<dbReference type="Gene3D" id="3.30.160.60">
    <property type="entry name" value="Classic Zinc Finger"/>
    <property type="match status" value="5"/>
</dbReference>
<dbReference type="SMART" id="SM00868">
    <property type="entry name" value="zf-AD"/>
    <property type="match status" value="1"/>
</dbReference>
<dbReference type="Pfam" id="PF00096">
    <property type="entry name" value="zf-C2H2"/>
    <property type="match status" value="4"/>
</dbReference>
<dbReference type="Gene3D" id="3.40.1800.20">
    <property type="match status" value="1"/>
</dbReference>
<feature type="domain" description="ZAD" evidence="14">
    <location>
        <begin position="18"/>
        <end position="93"/>
    </location>
</feature>
<comment type="similarity">
    <text evidence="2">Belongs to the krueppel C2H2-type zinc-finger protein family.</text>
</comment>
<evidence type="ECO:0000256" key="9">
    <source>
        <dbReference type="ARBA" id="ARBA00023163"/>
    </source>
</evidence>
<feature type="binding site" evidence="12">
    <location>
        <position position="20"/>
    </location>
    <ligand>
        <name>Zn(2+)</name>
        <dbReference type="ChEBI" id="CHEBI:29105"/>
    </ligand>
</feature>
<feature type="domain" description="C2H2-type" evidence="13">
    <location>
        <begin position="295"/>
        <end position="322"/>
    </location>
</feature>
<feature type="domain" description="C2H2-type" evidence="13">
    <location>
        <begin position="351"/>
        <end position="378"/>
    </location>
</feature>
<dbReference type="FunFam" id="3.30.160.60:FF:000931">
    <property type="entry name" value="zinc finger protein 697"/>
    <property type="match status" value="1"/>
</dbReference>
<dbReference type="GO" id="GO:0006355">
    <property type="term" value="P:regulation of DNA-templated transcription"/>
    <property type="evidence" value="ECO:0007669"/>
    <property type="project" value="UniProtKB-ARBA"/>
</dbReference>
<dbReference type="VEuPathDB" id="VectorBase:AFAF001642"/>
<dbReference type="FunFam" id="3.30.160.60:FF:002343">
    <property type="entry name" value="Zinc finger protein 33A"/>
    <property type="match status" value="1"/>
</dbReference>
<evidence type="ECO:0000259" key="14">
    <source>
        <dbReference type="PROSITE" id="PS51915"/>
    </source>
</evidence>
<feature type="binding site" evidence="12">
    <location>
        <position position="23"/>
    </location>
    <ligand>
        <name>Zn(2+)</name>
        <dbReference type="ChEBI" id="CHEBI:29105"/>
    </ligand>
</feature>
<evidence type="ECO:0000256" key="8">
    <source>
        <dbReference type="ARBA" id="ARBA00023125"/>
    </source>
</evidence>
<keyword evidence="7" id="KW-0805">Transcription regulation</keyword>
<dbReference type="GO" id="GO:0003677">
    <property type="term" value="F:DNA binding"/>
    <property type="evidence" value="ECO:0007669"/>
    <property type="project" value="UniProtKB-KW"/>
</dbReference>
<keyword evidence="9" id="KW-0804">Transcription</keyword>
<name>A0A182Q285_9DIPT</name>
<keyword evidence="4" id="KW-0677">Repeat</keyword>
<keyword evidence="16" id="KW-1185">Reference proteome</keyword>
<dbReference type="PROSITE" id="PS50157">
    <property type="entry name" value="ZINC_FINGER_C2H2_2"/>
    <property type="match status" value="5"/>
</dbReference>
<evidence type="ECO:0000256" key="5">
    <source>
        <dbReference type="ARBA" id="ARBA00022771"/>
    </source>
</evidence>
<feature type="domain" description="C2H2-type" evidence="13">
    <location>
        <begin position="407"/>
        <end position="434"/>
    </location>
</feature>
<evidence type="ECO:0008006" key="17">
    <source>
        <dbReference type="Google" id="ProtNLM"/>
    </source>
</evidence>
<evidence type="ECO:0000256" key="11">
    <source>
        <dbReference type="PROSITE-ProRule" id="PRU00042"/>
    </source>
</evidence>
<evidence type="ECO:0000256" key="2">
    <source>
        <dbReference type="ARBA" id="ARBA00006991"/>
    </source>
</evidence>
<protein>
    <recommendedName>
        <fullName evidence="17">Protein krueppel</fullName>
    </recommendedName>
</protein>
<evidence type="ECO:0000256" key="4">
    <source>
        <dbReference type="ARBA" id="ARBA00022737"/>
    </source>
</evidence>
<comment type="subcellular location">
    <subcellularLocation>
        <location evidence="1">Nucleus</location>
    </subcellularLocation>
</comment>
<feature type="binding site" evidence="12">
    <location>
        <position position="69"/>
    </location>
    <ligand>
        <name>Zn(2+)</name>
        <dbReference type="ChEBI" id="CHEBI:29105"/>
    </ligand>
</feature>
<dbReference type="InterPro" id="IPR013087">
    <property type="entry name" value="Znf_C2H2_type"/>
</dbReference>
<proteinExistence type="inferred from homology"/>
<reference evidence="16" key="1">
    <citation type="submission" date="2014-01" db="EMBL/GenBank/DDBJ databases">
        <title>The Genome Sequence of Anopheles farauti FAR1 (V2).</title>
        <authorList>
            <consortium name="The Broad Institute Genomics Platform"/>
            <person name="Neafsey D.E."/>
            <person name="Besansky N."/>
            <person name="Howell P."/>
            <person name="Walton C."/>
            <person name="Young S.K."/>
            <person name="Zeng Q."/>
            <person name="Gargeya S."/>
            <person name="Fitzgerald M."/>
            <person name="Haas B."/>
            <person name="Abouelleil A."/>
            <person name="Allen A.W."/>
            <person name="Alvarado L."/>
            <person name="Arachchi H.M."/>
            <person name="Berlin A.M."/>
            <person name="Chapman S.B."/>
            <person name="Gainer-Dewar J."/>
            <person name="Goldberg J."/>
            <person name="Griggs A."/>
            <person name="Gujja S."/>
            <person name="Hansen M."/>
            <person name="Howarth C."/>
            <person name="Imamovic A."/>
            <person name="Ireland A."/>
            <person name="Larimer J."/>
            <person name="McCowan C."/>
            <person name="Murphy C."/>
            <person name="Pearson M."/>
            <person name="Poon T.W."/>
            <person name="Priest M."/>
            <person name="Roberts A."/>
            <person name="Saif S."/>
            <person name="Shea T."/>
            <person name="Sisk P."/>
            <person name="Sykes S."/>
            <person name="Wortman J."/>
            <person name="Nusbaum C."/>
            <person name="Birren B."/>
        </authorList>
    </citation>
    <scope>NUCLEOTIDE SEQUENCE [LARGE SCALE GENOMIC DNA]</scope>
    <source>
        <strain evidence="16">FAR1</strain>
    </source>
</reference>
<feature type="domain" description="C2H2-type" evidence="13">
    <location>
        <begin position="379"/>
        <end position="406"/>
    </location>
</feature>
<dbReference type="PROSITE" id="PS51915">
    <property type="entry name" value="ZAD"/>
    <property type="match status" value="1"/>
</dbReference>
<feature type="domain" description="C2H2-type" evidence="13">
    <location>
        <begin position="323"/>
        <end position="350"/>
    </location>
</feature>
<dbReference type="Pfam" id="PF07776">
    <property type="entry name" value="zf-AD"/>
    <property type="match status" value="1"/>
</dbReference>
<dbReference type="PANTHER" id="PTHR16515">
    <property type="entry name" value="PR DOMAIN ZINC FINGER PROTEIN"/>
    <property type="match status" value="1"/>
</dbReference>
<dbReference type="PANTHER" id="PTHR16515:SF49">
    <property type="entry name" value="GASTRULA ZINC FINGER PROTEIN XLCGF49.1-LIKE-RELATED"/>
    <property type="match status" value="1"/>
</dbReference>
<evidence type="ECO:0000256" key="7">
    <source>
        <dbReference type="ARBA" id="ARBA00023015"/>
    </source>
</evidence>
<dbReference type="EnsemblMetazoa" id="AFAF001642-RA">
    <property type="protein sequence ID" value="AFAF001642-PA"/>
    <property type="gene ID" value="AFAF001642"/>
</dbReference>
<dbReference type="GO" id="GO:0005634">
    <property type="term" value="C:nucleus"/>
    <property type="evidence" value="ECO:0007669"/>
    <property type="project" value="UniProtKB-SubCell"/>
</dbReference>
<dbReference type="InterPro" id="IPR036236">
    <property type="entry name" value="Znf_C2H2_sf"/>
</dbReference>
<dbReference type="SMART" id="SM00355">
    <property type="entry name" value="ZnF_C2H2"/>
    <property type="match status" value="5"/>
</dbReference>
<evidence type="ECO:0000256" key="3">
    <source>
        <dbReference type="ARBA" id="ARBA00022723"/>
    </source>
</evidence>
<dbReference type="PROSITE" id="PS00028">
    <property type="entry name" value="ZINC_FINGER_C2H2_1"/>
    <property type="match status" value="5"/>
</dbReference>
<sequence>MLSCEADTDTTLNPEWSGICRTCLQAGEGRSIFDHDQDTQLTFVDKVMQCANVTIREQDNLPDQICLQCIEELAVAYRFRMNCDSSNAVLQTYLTNTLVEVKNPGQVTSVSQDSEPDDGDEIAIHLDSGVMYTYKPPPGLNVRLIHSREAGEHSNEETIDLNSDPPIMAVNQQLDRKEILNMSPRLESPNDVVVCKQELMNDATAALADTIESNDILDYLNPVSIDDETHSSNGETFPSIPLSNVKTLQIIRKTNDPNEMKPTIDAVMTQPAVDGIGVETVIRVKRNLDITKPTHMCTICNVTYKHKHSLEIHMRRHRGDRPYKCDYCDKSFVVPFELRRHLRIHTGQKPYKCKFCETAFADFGSKTKHERIHTGERPYRCQYCSKTFSYSHVLNSHLLTHTGVKRHGCTFCGKCFKNLHHLKAHYKTHYKQRTSEECVESTDGESNPDKASADDIALSDMLQGSLIASNDKPSADDGANLIVGWTLAEASLPPPADERTTMCISDGVTDDGPSVVAIVPEELENVSIINFGDYMMKTDALDELMVNDTPDDVGLVTVLLPKSGGGAQGTPFDHIRIIDD</sequence>
<evidence type="ECO:0000256" key="12">
    <source>
        <dbReference type="PROSITE-ProRule" id="PRU01263"/>
    </source>
</evidence>
<evidence type="ECO:0000256" key="10">
    <source>
        <dbReference type="ARBA" id="ARBA00023242"/>
    </source>
</evidence>
<dbReference type="STRING" id="69004.A0A182Q285"/>
<evidence type="ECO:0000313" key="16">
    <source>
        <dbReference type="Proteomes" id="UP000075886"/>
    </source>
</evidence>
<feature type="binding site" evidence="12">
    <location>
        <position position="66"/>
    </location>
    <ligand>
        <name>Zn(2+)</name>
        <dbReference type="ChEBI" id="CHEBI:29105"/>
    </ligand>
</feature>
<keyword evidence="3 12" id="KW-0479">Metal-binding</keyword>
<keyword evidence="8" id="KW-0238">DNA-binding</keyword>
<keyword evidence="6 12" id="KW-0862">Zinc</keyword>
<dbReference type="SUPFAM" id="SSF57667">
    <property type="entry name" value="beta-beta-alpha zinc fingers"/>
    <property type="match status" value="3"/>
</dbReference>
<dbReference type="SUPFAM" id="SSF57716">
    <property type="entry name" value="Glucocorticoid receptor-like (DNA-binding domain)"/>
    <property type="match status" value="1"/>
</dbReference>
<dbReference type="FunFam" id="3.30.160.60:FF:000325">
    <property type="entry name" value="ZFP90 zinc finger protein"/>
    <property type="match status" value="1"/>
</dbReference>
<accession>A0A182Q285</accession>
<reference evidence="15" key="2">
    <citation type="submission" date="2020-05" db="UniProtKB">
        <authorList>
            <consortium name="EnsemblMetazoa"/>
        </authorList>
    </citation>
    <scope>IDENTIFICATION</scope>
    <source>
        <strain evidence="15">FAR1</strain>
    </source>
</reference>
<dbReference type="Proteomes" id="UP000075886">
    <property type="component" value="Unassembled WGS sequence"/>
</dbReference>
<dbReference type="AlphaFoldDB" id="A0A182Q285"/>
<evidence type="ECO:0000259" key="13">
    <source>
        <dbReference type="PROSITE" id="PS50157"/>
    </source>
</evidence>
<dbReference type="EMBL" id="AXCN02000300">
    <property type="status" value="NOT_ANNOTATED_CDS"/>
    <property type="molecule type" value="Genomic_DNA"/>
</dbReference>
<keyword evidence="10" id="KW-0539">Nucleus</keyword>